<keyword evidence="2" id="KW-1185">Reference proteome</keyword>
<evidence type="ECO:0000313" key="2">
    <source>
        <dbReference type="Proteomes" id="UP000694397"/>
    </source>
</evidence>
<proteinExistence type="predicted"/>
<dbReference type="SUPFAM" id="SSF56399">
    <property type="entry name" value="ADP-ribosylation"/>
    <property type="match status" value="1"/>
</dbReference>
<reference evidence="1" key="2">
    <citation type="submission" date="2025-08" db="UniProtKB">
        <authorList>
            <consortium name="Ensembl"/>
        </authorList>
    </citation>
    <scope>IDENTIFICATION</scope>
</reference>
<dbReference type="PANTHER" id="PTHR36542:SF6">
    <property type="entry name" value="GIG2-LIKE PROTEIN DREP"/>
    <property type="match status" value="1"/>
</dbReference>
<dbReference type="GO" id="GO:0005737">
    <property type="term" value="C:cytoplasm"/>
    <property type="evidence" value="ECO:0007669"/>
    <property type="project" value="TreeGrafter"/>
</dbReference>
<reference evidence="1 2" key="1">
    <citation type="submission" date="2019-04" db="EMBL/GenBank/DDBJ databases">
        <authorList>
            <consortium name="Wellcome Sanger Institute Data Sharing"/>
        </authorList>
    </citation>
    <scope>NUCLEOTIDE SEQUENCE [LARGE SCALE GENOMIC DNA]</scope>
</reference>
<protein>
    <submittedName>
        <fullName evidence="1">Grass carp reovirus (GCRV)-induced gene 2p</fullName>
    </submittedName>
</protein>
<accession>A0A8C9RM81</accession>
<organism evidence="1 2">
    <name type="scientific">Scleropages formosus</name>
    <name type="common">Asian bonytongue</name>
    <name type="synonym">Osteoglossum formosum</name>
    <dbReference type="NCBI Taxonomy" id="113540"/>
    <lineage>
        <taxon>Eukaryota</taxon>
        <taxon>Metazoa</taxon>
        <taxon>Chordata</taxon>
        <taxon>Craniata</taxon>
        <taxon>Vertebrata</taxon>
        <taxon>Euteleostomi</taxon>
        <taxon>Actinopterygii</taxon>
        <taxon>Neopterygii</taxon>
        <taxon>Teleostei</taxon>
        <taxon>Osteoglossocephala</taxon>
        <taxon>Osteoglossomorpha</taxon>
        <taxon>Osteoglossiformes</taxon>
        <taxon>Osteoglossidae</taxon>
        <taxon>Scleropages</taxon>
    </lineage>
</organism>
<dbReference type="PANTHER" id="PTHR36542">
    <property type="entry name" value="GIG2-LIKE PROTEIN DRED-RELATED"/>
    <property type="match status" value="1"/>
</dbReference>
<dbReference type="Ensembl" id="ENSSFOT00015015502.2">
    <property type="protein sequence ID" value="ENSSFOP00015015322.2"/>
    <property type="gene ID" value="ENSSFOG00015009887.2"/>
</dbReference>
<dbReference type="Proteomes" id="UP000694397">
    <property type="component" value="Chromosome 4"/>
</dbReference>
<sequence>MSILFYGWETECDDVQHLGPEQEPKQGTVYTMYHGTSVQGARSIVRHGFRQSPDGMLGPGVYVSRDQKKAQRYPLKAFPSDRVVLKLNVDTGRVKRIDKDNHPLQKTWHNQGYDTAWVPPKCGMKAVPSGLEEDCVWDPNRVEIVDVALAPEAVLTELQGLIAQKRQFRGPSPGRSVCRTCKSEAHLAHSEETCWGCGKSICPLMKKHFLPNCING</sequence>
<dbReference type="AlphaFoldDB" id="A0A8C9RM81"/>
<dbReference type="OrthoDB" id="9894570at2759"/>
<name>A0A8C9RM81_SCLFO</name>
<evidence type="ECO:0000313" key="1">
    <source>
        <dbReference type="Ensembl" id="ENSSFOP00015015322.2"/>
    </source>
</evidence>
<reference evidence="1" key="3">
    <citation type="submission" date="2025-09" db="UniProtKB">
        <authorList>
            <consortium name="Ensembl"/>
        </authorList>
    </citation>
    <scope>IDENTIFICATION</scope>
</reference>
<dbReference type="Gene3D" id="3.90.175.10">
    <property type="entry name" value="Diphtheria Toxin, domain 1"/>
    <property type="match status" value="1"/>
</dbReference>
<dbReference type="GeneTree" id="ENSGT00940000163496"/>